<proteinExistence type="predicted"/>
<sequence>MNCELRIFVDTNNKIKFLGSNRFNSEIFGWKCLKDILSIPLKRFLEYFEEIIYDMLSYNMEFLQKNNINYEKLPKHVFFDLESINTDNDLFVINLLFANKYTINIIKCLDCGKEYNYKLSLLSEYASDLDLYLLVINDFLRNYDIDIYNKYIKFTLQKKSTYSPNVNILFKDICTLDDSLKIYFENYLIMRTKITGPEFIILIKKSALINKLVSVSDFLQIN</sequence>
<evidence type="ECO:0000313" key="1">
    <source>
        <dbReference type="EMBL" id="AEX62391.1"/>
    </source>
</evidence>
<gene>
    <name evidence="1" type="ORF">mv_L186</name>
</gene>
<protein>
    <submittedName>
        <fullName evidence="1">Uncharacterized protein</fullName>
    </submittedName>
</protein>
<dbReference type="EMBL" id="JN885995">
    <property type="protein sequence ID" value="AEX62391.1"/>
    <property type="molecule type" value="Genomic_DNA"/>
</dbReference>
<organism evidence="1">
    <name type="scientific">Moumouvirus sp. 'Monve'</name>
    <dbReference type="NCBI Taxonomy" id="1128131"/>
    <lineage>
        <taxon>Viruses</taxon>
        <taxon>Varidnaviria</taxon>
        <taxon>Bamfordvirae</taxon>
        <taxon>Nucleocytoviricota</taxon>
        <taxon>Megaviricetes</taxon>
        <taxon>Imitervirales</taxon>
        <taxon>Mimiviridae</taxon>
        <taxon>Megamimivirinae</taxon>
        <taxon>Moumouvirus</taxon>
    </lineage>
</organism>
<accession>H2EDB8</accession>
<name>H2EDB8_9VIRU</name>
<reference evidence="1" key="1">
    <citation type="submission" date="2011-10" db="EMBL/GenBank/DDBJ databases">
        <title>Provirophages and transpovirons: unique mobilome of giant viruses.</title>
        <authorList>
            <person name="Desnues C."/>
            <person name="LaScola B."/>
            <person name="Yutin N."/>
            <person name="Fournous G."/>
            <person name="Koonin E."/>
            <person name="Raoult D."/>
        </authorList>
    </citation>
    <scope>NUCLEOTIDE SEQUENCE</scope>
    <source>
        <strain evidence="1">Mv13-mv</strain>
    </source>
</reference>